<evidence type="ECO:0000313" key="4">
    <source>
        <dbReference type="Proteomes" id="UP001520878"/>
    </source>
</evidence>
<dbReference type="EMBL" id="JAJEWP010000005">
    <property type="protein sequence ID" value="MCC2617638.1"/>
    <property type="molecule type" value="Genomic_DNA"/>
</dbReference>
<dbReference type="RefSeq" id="WP_229161937.1">
    <property type="nucleotide sequence ID" value="NZ_JAJEWP010000005.1"/>
</dbReference>
<evidence type="ECO:0000256" key="1">
    <source>
        <dbReference type="SAM" id="MobiDB-lite"/>
    </source>
</evidence>
<feature type="compositionally biased region" description="Polar residues" evidence="1">
    <location>
        <begin position="128"/>
        <end position="156"/>
    </location>
</feature>
<sequence>MSVVNKMLQDLEQRQNGQIPDNEYRPPRSGSGKTWILGSLVIILMMVVAWLWWQGHGAPEPASPATTSSSPQSTHSADTAVAPVVNQAQPQAEVVEDDTVLNPQSNEAAPSPSMNPERRVSLGVAATPMTQPQTDLSTREQPASVTTPSSDMTINETAPKRADEQTTEQSNALPEEEDGTMSVASSSAGVSVMDFQQQVELALAEGDDAGAMLVLQQWLKITPGNGKARKQLAALQFANGQVAQARDVLQQGLAQAPEHDDIRTMLARLYVQQNDQQQALALLKEAPATSGPSPQMLALRAALAARQQDNTTALQDYQYLVRYAPDNSSWRLGLAIALERAGKNHTALSEYRILQQQHSLSDALMSFVDQRIGVLEGGS</sequence>
<feature type="region of interest" description="Disordered" evidence="1">
    <location>
        <begin position="58"/>
        <end position="78"/>
    </location>
</feature>
<dbReference type="Proteomes" id="UP001520878">
    <property type="component" value="Unassembled WGS sequence"/>
</dbReference>
<protein>
    <submittedName>
        <fullName evidence="3">Tetratricopeptide repeat protein</fullName>
    </submittedName>
</protein>
<accession>A0ABS8GAV1</accession>
<feature type="region of interest" description="Disordered" evidence="1">
    <location>
        <begin position="96"/>
        <end position="185"/>
    </location>
</feature>
<dbReference type="SUPFAM" id="SSF48452">
    <property type="entry name" value="TPR-like"/>
    <property type="match status" value="1"/>
</dbReference>
<organism evidence="3 4">
    <name type="scientific">Fluctibacter halophilus</name>
    <dbReference type="NCBI Taxonomy" id="226011"/>
    <lineage>
        <taxon>Bacteria</taxon>
        <taxon>Pseudomonadati</taxon>
        <taxon>Pseudomonadota</taxon>
        <taxon>Gammaproteobacteria</taxon>
        <taxon>Alteromonadales</taxon>
        <taxon>Alteromonadaceae</taxon>
        <taxon>Fluctibacter</taxon>
    </lineage>
</organism>
<comment type="caution">
    <text evidence="3">The sequence shown here is derived from an EMBL/GenBank/DDBJ whole genome shotgun (WGS) entry which is preliminary data.</text>
</comment>
<gene>
    <name evidence="3" type="ORF">LJ739_15395</name>
</gene>
<keyword evidence="4" id="KW-1185">Reference proteome</keyword>
<dbReference type="Gene3D" id="1.25.40.10">
    <property type="entry name" value="Tetratricopeptide repeat domain"/>
    <property type="match status" value="1"/>
</dbReference>
<keyword evidence="2" id="KW-1133">Transmembrane helix</keyword>
<evidence type="ECO:0000256" key="2">
    <source>
        <dbReference type="SAM" id="Phobius"/>
    </source>
</evidence>
<feature type="compositionally biased region" description="Polar residues" evidence="1">
    <location>
        <begin position="101"/>
        <end position="114"/>
    </location>
</feature>
<reference evidence="3 4" key="1">
    <citation type="submission" date="2021-10" db="EMBL/GenBank/DDBJ databases">
        <title>Draft genome of Aestuariibacter halophilus JC2043.</title>
        <authorList>
            <person name="Emsley S.A."/>
            <person name="Pfannmuller K.M."/>
            <person name="Ushijima B."/>
            <person name="Saw J.H."/>
            <person name="Videau P."/>
        </authorList>
    </citation>
    <scope>NUCLEOTIDE SEQUENCE [LARGE SCALE GENOMIC DNA]</scope>
    <source>
        <strain evidence="3 4">JC2043</strain>
    </source>
</reference>
<feature type="region of interest" description="Disordered" evidence="1">
    <location>
        <begin position="1"/>
        <end position="30"/>
    </location>
</feature>
<evidence type="ECO:0000313" key="3">
    <source>
        <dbReference type="EMBL" id="MCC2617638.1"/>
    </source>
</evidence>
<name>A0ABS8GAV1_9ALTE</name>
<dbReference type="SMART" id="SM00028">
    <property type="entry name" value="TPR"/>
    <property type="match status" value="2"/>
</dbReference>
<dbReference type="Pfam" id="PF14559">
    <property type="entry name" value="TPR_19"/>
    <property type="match status" value="1"/>
</dbReference>
<dbReference type="InterPro" id="IPR019734">
    <property type="entry name" value="TPR_rpt"/>
</dbReference>
<dbReference type="InterPro" id="IPR011990">
    <property type="entry name" value="TPR-like_helical_dom_sf"/>
</dbReference>
<feature type="transmembrane region" description="Helical" evidence="2">
    <location>
        <begin position="34"/>
        <end position="53"/>
    </location>
</feature>
<proteinExistence type="predicted"/>
<keyword evidence="2" id="KW-0812">Transmembrane</keyword>
<keyword evidence="2" id="KW-0472">Membrane</keyword>